<evidence type="ECO:0000256" key="3">
    <source>
        <dbReference type="ARBA" id="ARBA00023065"/>
    </source>
</evidence>
<evidence type="ECO:0000256" key="1">
    <source>
        <dbReference type="ARBA" id="ARBA00005901"/>
    </source>
</evidence>
<name>A0A0H5CH39_CYBJN</name>
<gene>
    <name evidence="4" type="primary">VMA4</name>
    <name evidence="4" type="ORF">BN1211_4555</name>
</gene>
<dbReference type="GO" id="GO:0033178">
    <property type="term" value="C:proton-transporting two-sector ATPase complex, catalytic domain"/>
    <property type="evidence" value="ECO:0007669"/>
    <property type="project" value="InterPro"/>
</dbReference>
<dbReference type="GO" id="GO:0046961">
    <property type="term" value="F:proton-transporting ATPase activity, rotational mechanism"/>
    <property type="evidence" value="ECO:0007669"/>
    <property type="project" value="InterPro"/>
</dbReference>
<reference evidence="5" key="1">
    <citation type="journal article" date="2015" name="J. Biotechnol.">
        <title>The structure of the Cyberlindnera jadinii genome and its relation to Candida utilis analyzed by the occurrence of single nucleotide polymorphisms.</title>
        <authorList>
            <person name="Rupp O."/>
            <person name="Brinkrolf K."/>
            <person name="Buerth C."/>
            <person name="Kunigo M."/>
            <person name="Schneider J."/>
            <person name="Jaenicke S."/>
            <person name="Goesmann A."/>
            <person name="Puehler A."/>
            <person name="Jaeger K.-E."/>
            <person name="Ernst J.F."/>
        </authorList>
    </citation>
    <scope>NUCLEOTIDE SEQUENCE [LARGE SCALE GENOMIC DNA]</scope>
    <source>
        <strain evidence="5">ATCC 18201 / CBS 1600 / BCRC 20928 / JCM 3617 / NBRC 0987 / NRRL Y-1542</strain>
    </source>
</reference>
<dbReference type="Pfam" id="PF01991">
    <property type="entry name" value="vATP-synt_E"/>
    <property type="match status" value="1"/>
</dbReference>
<evidence type="ECO:0000313" key="4">
    <source>
        <dbReference type="EMBL" id="CEP23874.1"/>
    </source>
</evidence>
<dbReference type="SUPFAM" id="SSF160527">
    <property type="entry name" value="V-type ATPase subunit E-like"/>
    <property type="match status" value="1"/>
</dbReference>
<keyword evidence="2" id="KW-0813">Transport</keyword>
<dbReference type="EMBL" id="CDQK01000005">
    <property type="protein sequence ID" value="CEP23874.1"/>
    <property type="molecule type" value="Genomic_DNA"/>
</dbReference>
<dbReference type="Proteomes" id="UP000038830">
    <property type="component" value="Unassembled WGS sequence"/>
</dbReference>
<evidence type="ECO:0000256" key="2">
    <source>
        <dbReference type="ARBA" id="ARBA00022448"/>
    </source>
</evidence>
<dbReference type="Gene3D" id="3.30.2320.30">
    <property type="entry name" value="ATP synthase, E subunit, C-terminal"/>
    <property type="match status" value="1"/>
</dbReference>
<dbReference type="InterPro" id="IPR002842">
    <property type="entry name" value="ATPase_V1_Esu"/>
</dbReference>
<accession>A0A0H5CH39</accession>
<evidence type="ECO:0000313" key="5">
    <source>
        <dbReference type="Proteomes" id="UP000038830"/>
    </source>
</evidence>
<protein>
    <submittedName>
        <fullName evidence="4">K02150 V-type H+-transporting ATPase subunit E</fullName>
    </submittedName>
</protein>
<dbReference type="HAMAP" id="MF_00311">
    <property type="entry name" value="ATP_synth_E_arch"/>
    <property type="match status" value="1"/>
</dbReference>
<proteinExistence type="inferred from homology"/>
<organism evidence="4 5">
    <name type="scientific">Cyberlindnera jadinii (strain ATCC 18201 / CBS 1600 / BCRC 20928 / JCM 3617 / NBRC 0987 / NRRL Y-1542)</name>
    <name type="common">Torula yeast</name>
    <name type="synonym">Candida utilis</name>
    <dbReference type="NCBI Taxonomy" id="983966"/>
    <lineage>
        <taxon>Eukaryota</taxon>
        <taxon>Fungi</taxon>
        <taxon>Dikarya</taxon>
        <taxon>Ascomycota</taxon>
        <taxon>Saccharomycotina</taxon>
        <taxon>Saccharomycetes</taxon>
        <taxon>Phaffomycetales</taxon>
        <taxon>Phaffomycetaceae</taxon>
        <taxon>Cyberlindnera</taxon>
    </lineage>
</organism>
<comment type="similarity">
    <text evidence="1">Belongs to the V-ATPase E subunit family.</text>
</comment>
<dbReference type="AlphaFoldDB" id="A0A0H5CH39"/>
<dbReference type="PANTHER" id="PTHR45715">
    <property type="entry name" value="ATPASE H+-TRANSPORTING V1 SUBUNIT E1A-RELATED"/>
    <property type="match status" value="1"/>
</dbReference>
<sequence length="230" mass="25576">MATARALSDNQVADELKKMESFIKKEADEKAKEIQLKADEEYEIEKANIVRSEIAAIDALYAQKTKKASLAQQITKSTIANKTRLKVLSQRETVLDDIFAQAEEDLKKISKDKARYEPVLAGLIEEGLLTILEKKVSIKVREADLDVAKKALATAAAEFEKKTGYPVEVTINESEYLNKDLAGGVVLTNGSGRIDVDNTLEERLKLLSEESLPAIRLSLFGPSKTRKFFD</sequence>
<dbReference type="Gene3D" id="6.10.250.1620">
    <property type="match status" value="1"/>
</dbReference>
<keyword evidence="3" id="KW-0406">Ion transport</keyword>
<dbReference type="InterPro" id="IPR038495">
    <property type="entry name" value="ATPase_E_C"/>
</dbReference>